<organism evidence="3 4">
    <name type="scientific">Pontibacter silvestris</name>
    <dbReference type="NCBI Taxonomy" id="2305183"/>
    <lineage>
        <taxon>Bacteria</taxon>
        <taxon>Pseudomonadati</taxon>
        <taxon>Bacteroidota</taxon>
        <taxon>Cytophagia</taxon>
        <taxon>Cytophagales</taxon>
        <taxon>Hymenobacteraceae</taxon>
        <taxon>Pontibacter</taxon>
    </lineage>
</organism>
<keyword evidence="1" id="KW-1133">Transmembrane helix</keyword>
<evidence type="ECO:0000313" key="3">
    <source>
        <dbReference type="EMBL" id="MFD2066380.1"/>
    </source>
</evidence>
<dbReference type="PANTHER" id="PTHR28008:SF1">
    <property type="entry name" value="DOMAIN PROTEIN, PUTATIVE (AFU_ORTHOLOGUE AFUA_3G10980)-RELATED"/>
    <property type="match status" value="1"/>
</dbReference>
<dbReference type="NCBIfam" id="NF037970">
    <property type="entry name" value="vanZ_1"/>
    <property type="match status" value="1"/>
</dbReference>
<dbReference type="EMBL" id="JBHUHV010000019">
    <property type="protein sequence ID" value="MFD2066380.1"/>
    <property type="molecule type" value="Genomic_DNA"/>
</dbReference>
<feature type="transmembrane region" description="Helical" evidence="1">
    <location>
        <begin position="20"/>
        <end position="46"/>
    </location>
</feature>
<dbReference type="Proteomes" id="UP001597369">
    <property type="component" value="Unassembled WGS sequence"/>
</dbReference>
<keyword evidence="1" id="KW-0472">Membrane</keyword>
<proteinExistence type="predicted"/>
<evidence type="ECO:0000256" key="1">
    <source>
        <dbReference type="SAM" id="Phobius"/>
    </source>
</evidence>
<feature type="transmembrane region" description="Helical" evidence="1">
    <location>
        <begin position="91"/>
        <end position="109"/>
    </location>
</feature>
<protein>
    <submittedName>
        <fullName evidence="3">VanZ family protein</fullName>
    </submittedName>
</protein>
<sequence>MMLLGTLLPPSSLPDVDTGWSLFSVDTFAHFIMFAVLTFLLIVGLTKQYTYPMLRHSAVKYSLIASTCYGVFIELMQLALSLGREADPMDVVTNSLGCFVGLMLFKWIYVW</sequence>
<gene>
    <name evidence="3" type="ORF">ACFSKU_05745</name>
</gene>
<dbReference type="Pfam" id="PF04892">
    <property type="entry name" value="VanZ"/>
    <property type="match status" value="1"/>
</dbReference>
<name>A0ABW4WWK0_9BACT</name>
<comment type="caution">
    <text evidence="3">The sequence shown here is derived from an EMBL/GenBank/DDBJ whole genome shotgun (WGS) entry which is preliminary data.</text>
</comment>
<keyword evidence="1" id="KW-0812">Transmembrane</keyword>
<accession>A0ABW4WWK0</accession>
<dbReference type="InterPro" id="IPR006976">
    <property type="entry name" value="VanZ-like"/>
</dbReference>
<keyword evidence="4" id="KW-1185">Reference proteome</keyword>
<evidence type="ECO:0000259" key="2">
    <source>
        <dbReference type="Pfam" id="PF04892"/>
    </source>
</evidence>
<feature type="transmembrane region" description="Helical" evidence="1">
    <location>
        <begin position="58"/>
        <end position="79"/>
    </location>
</feature>
<dbReference type="RefSeq" id="WP_229960083.1">
    <property type="nucleotide sequence ID" value="NZ_JAJJWI010000007.1"/>
</dbReference>
<feature type="domain" description="VanZ-like" evidence="2">
    <location>
        <begin position="25"/>
        <end position="108"/>
    </location>
</feature>
<reference evidence="4" key="1">
    <citation type="journal article" date="2019" name="Int. J. Syst. Evol. Microbiol.">
        <title>The Global Catalogue of Microorganisms (GCM) 10K type strain sequencing project: providing services to taxonomists for standard genome sequencing and annotation.</title>
        <authorList>
            <consortium name="The Broad Institute Genomics Platform"/>
            <consortium name="The Broad Institute Genome Sequencing Center for Infectious Disease"/>
            <person name="Wu L."/>
            <person name="Ma J."/>
        </authorList>
    </citation>
    <scope>NUCLEOTIDE SEQUENCE [LARGE SCALE GENOMIC DNA]</scope>
    <source>
        <strain evidence="4">JCM 16545</strain>
    </source>
</reference>
<dbReference type="PANTHER" id="PTHR28008">
    <property type="entry name" value="DOMAIN PROTEIN, PUTATIVE (AFU_ORTHOLOGUE AFUA_3G10980)-RELATED"/>
    <property type="match status" value="1"/>
</dbReference>
<evidence type="ECO:0000313" key="4">
    <source>
        <dbReference type="Proteomes" id="UP001597369"/>
    </source>
</evidence>